<dbReference type="Proteomes" id="UP000291881">
    <property type="component" value="Unassembled WGS sequence"/>
</dbReference>
<sequence>MLMSMSIDIRAWFWESKNRVRRTTTHLGRRIASKQRIIASLTSYPPRMATIHLAIRSILAQRTLPDKVVLWLYEGDFPNREADLPDTLMHLIGHDVVIRWVSENLKPHKKYYWALQEFSKDLVITFDDDLVYPNTYISELMKAHRAHPEAVIAARTHLMMFNEDGSLKPYDQWIYEAPARYPSMVNKPSMRLFATSGAGTLFPPNVMPPETFDMAAIRATALNADDVWLKVMQVIGHVPVVAATANQIIANIPLAEAQTRNRLAYVPDTQEEALCHANTEAGGNDVILADTLAYPTVHNALKEAFPLLVRDDALDKFLR</sequence>
<reference evidence="2" key="2">
    <citation type="submission" date="2019-02" db="EMBL/GenBank/DDBJ databases">
        <authorList>
            <person name="Odamaki T."/>
        </authorList>
    </citation>
    <scope>NUCLEOTIDE SEQUENCE</scope>
    <source>
        <strain evidence="2">MCC10009</strain>
        <strain evidence="3">MCC10083</strain>
        <strain evidence="4">MCC10100</strain>
    </source>
</reference>
<evidence type="ECO:0000313" key="5">
    <source>
        <dbReference type="Proteomes" id="UP000291226"/>
    </source>
</evidence>
<evidence type="ECO:0000313" key="6">
    <source>
        <dbReference type="Proteomes" id="UP000291881"/>
    </source>
</evidence>
<evidence type="ECO:0000313" key="3">
    <source>
        <dbReference type="EMBL" id="TCF07923.1"/>
    </source>
</evidence>
<dbReference type="CDD" id="cd00761">
    <property type="entry name" value="Glyco_tranf_GTA_type"/>
    <property type="match status" value="1"/>
</dbReference>
<dbReference type="EMBL" id="SHSD01000043">
    <property type="protein sequence ID" value="TCF07923.1"/>
    <property type="molecule type" value="Genomic_DNA"/>
</dbReference>
<proteinExistence type="predicted"/>
<organism evidence="2 6">
    <name type="scientific">Bifidobacterium longum subsp. longum</name>
    <dbReference type="NCBI Taxonomy" id="1679"/>
    <lineage>
        <taxon>Bacteria</taxon>
        <taxon>Bacillati</taxon>
        <taxon>Actinomycetota</taxon>
        <taxon>Actinomycetes</taxon>
        <taxon>Bifidobacteriales</taxon>
        <taxon>Bifidobacteriaceae</taxon>
        <taxon>Bifidobacterium</taxon>
    </lineage>
</organism>
<dbReference type="InterPro" id="IPR001173">
    <property type="entry name" value="Glyco_trans_2-like"/>
</dbReference>
<evidence type="ECO:0000313" key="2">
    <source>
        <dbReference type="EMBL" id="TCD84358.1"/>
    </source>
</evidence>
<dbReference type="EMBL" id="SHPS01000036">
    <property type="protein sequence ID" value="TCD84358.1"/>
    <property type="molecule type" value="Genomic_DNA"/>
</dbReference>
<dbReference type="Pfam" id="PF00535">
    <property type="entry name" value="Glycos_transf_2"/>
    <property type="match status" value="1"/>
</dbReference>
<dbReference type="RefSeq" id="WP_050492073.1">
    <property type="nucleotide sequence ID" value="NZ_SHQJ01000040.1"/>
</dbReference>
<evidence type="ECO:0000313" key="4">
    <source>
        <dbReference type="EMBL" id="TCF37645.1"/>
    </source>
</evidence>
<feature type="domain" description="Glycosyltransferase 2-like" evidence="1">
    <location>
        <begin position="50"/>
        <end position="155"/>
    </location>
</feature>
<evidence type="ECO:0000259" key="1">
    <source>
        <dbReference type="Pfam" id="PF00535"/>
    </source>
</evidence>
<dbReference type="Proteomes" id="UP000291226">
    <property type="component" value="Unassembled WGS sequence"/>
</dbReference>
<reference evidence="5 6" key="1">
    <citation type="journal article" date="2018" name="Sci. Rep.">
        <title>Genomic diversity and distribution of Bifidobacterium longum subsp. longum across the human lifespan.</title>
        <authorList>
            <person name="Odamaki T."/>
            <person name="Bottacini F."/>
            <person name="Kato K."/>
            <person name="Mitsuyama E."/>
            <person name="Yoshida K."/>
            <person name="Horigome A."/>
            <person name="Xiao J.Z."/>
            <person name="van Sinderen D."/>
        </authorList>
    </citation>
    <scope>NUCLEOTIDE SEQUENCE [LARGE SCALE GENOMIC DNA]</scope>
    <source>
        <strain evidence="2 6">MCC10009</strain>
        <strain evidence="3 5">MCC10083</strain>
        <strain evidence="4 7">MCC10100</strain>
    </source>
</reference>
<comment type="caution">
    <text evidence="2">The sequence shown here is derived from an EMBL/GenBank/DDBJ whole genome shotgun (WGS) entry which is preliminary data.</text>
</comment>
<name>A0A4R0SS69_BIFLL</name>
<gene>
    <name evidence="2" type="ORF">MCC10009_1900</name>
    <name evidence="3" type="ORF">MCC10083_1823</name>
    <name evidence="4" type="ORF">MCC10100_1875</name>
</gene>
<accession>A0A4R0SS69</accession>
<dbReference type="EMBL" id="SHST01000032">
    <property type="protein sequence ID" value="TCF37645.1"/>
    <property type="molecule type" value="Genomic_DNA"/>
</dbReference>
<dbReference type="SUPFAM" id="SSF53448">
    <property type="entry name" value="Nucleotide-diphospho-sugar transferases"/>
    <property type="match status" value="1"/>
</dbReference>
<evidence type="ECO:0000313" key="7">
    <source>
        <dbReference type="Proteomes" id="UP000294241"/>
    </source>
</evidence>
<dbReference type="Gene3D" id="3.90.550.10">
    <property type="entry name" value="Spore Coat Polysaccharide Biosynthesis Protein SpsA, Chain A"/>
    <property type="match status" value="1"/>
</dbReference>
<dbReference type="AlphaFoldDB" id="A0A4R0SS69"/>
<dbReference type="InterPro" id="IPR029044">
    <property type="entry name" value="Nucleotide-diphossugar_trans"/>
</dbReference>
<dbReference type="Proteomes" id="UP000294241">
    <property type="component" value="Unassembled WGS sequence"/>
</dbReference>
<protein>
    <recommendedName>
        <fullName evidence="1">Glycosyltransferase 2-like domain-containing protein</fullName>
    </recommendedName>
</protein>